<organism evidence="2">
    <name type="scientific">Sesamum calycinum</name>
    <dbReference type="NCBI Taxonomy" id="2727403"/>
    <lineage>
        <taxon>Eukaryota</taxon>
        <taxon>Viridiplantae</taxon>
        <taxon>Streptophyta</taxon>
        <taxon>Embryophyta</taxon>
        <taxon>Tracheophyta</taxon>
        <taxon>Spermatophyta</taxon>
        <taxon>Magnoliopsida</taxon>
        <taxon>eudicotyledons</taxon>
        <taxon>Gunneridae</taxon>
        <taxon>Pentapetalae</taxon>
        <taxon>asterids</taxon>
        <taxon>lamiids</taxon>
        <taxon>Lamiales</taxon>
        <taxon>Pedaliaceae</taxon>
        <taxon>Sesamum</taxon>
    </lineage>
</organism>
<dbReference type="PANTHER" id="PTHR31286:SF167">
    <property type="entry name" value="OS09G0268800 PROTEIN"/>
    <property type="match status" value="1"/>
</dbReference>
<dbReference type="EMBL" id="JACGWM010001308">
    <property type="protein sequence ID" value="KAL0293786.1"/>
    <property type="molecule type" value="Genomic_DNA"/>
</dbReference>
<reference evidence="2" key="2">
    <citation type="journal article" date="2024" name="Plant">
        <title>Genomic evolution and insights into agronomic trait innovations of Sesamum species.</title>
        <authorList>
            <person name="Miao H."/>
            <person name="Wang L."/>
            <person name="Qu L."/>
            <person name="Liu H."/>
            <person name="Sun Y."/>
            <person name="Le M."/>
            <person name="Wang Q."/>
            <person name="Wei S."/>
            <person name="Zheng Y."/>
            <person name="Lin W."/>
            <person name="Duan Y."/>
            <person name="Cao H."/>
            <person name="Xiong S."/>
            <person name="Wang X."/>
            <person name="Wei L."/>
            <person name="Li C."/>
            <person name="Ma Q."/>
            <person name="Ju M."/>
            <person name="Zhao R."/>
            <person name="Li G."/>
            <person name="Mu C."/>
            <person name="Tian Q."/>
            <person name="Mei H."/>
            <person name="Zhang T."/>
            <person name="Gao T."/>
            <person name="Zhang H."/>
        </authorList>
    </citation>
    <scope>NUCLEOTIDE SEQUENCE</scope>
    <source>
        <strain evidence="2">KEN8</strain>
    </source>
</reference>
<comment type="caution">
    <text evidence="2">The sequence shown here is derived from an EMBL/GenBank/DDBJ whole genome shotgun (WGS) entry which is preliminary data.</text>
</comment>
<accession>A0AAW2JJB1</accession>
<dbReference type="Pfam" id="PF14111">
    <property type="entry name" value="DUF4283"/>
    <property type="match status" value="1"/>
</dbReference>
<reference evidence="2" key="1">
    <citation type="submission" date="2020-06" db="EMBL/GenBank/DDBJ databases">
        <authorList>
            <person name="Li T."/>
            <person name="Hu X."/>
            <person name="Zhang T."/>
            <person name="Song X."/>
            <person name="Zhang H."/>
            <person name="Dai N."/>
            <person name="Sheng W."/>
            <person name="Hou X."/>
            <person name="Wei L."/>
        </authorList>
    </citation>
    <scope>NUCLEOTIDE SEQUENCE</scope>
    <source>
        <strain evidence="2">KEN8</strain>
        <tissue evidence="2">Leaf</tissue>
    </source>
</reference>
<dbReference type="AlphaFoldDB" id="A0AAW2JJB1"/>
<sequence>MEAALDKMGRSLILTEEEDLGLVLPTGVWHSESENRGFHLVGRILSHKPYNAEALQSILRTAFNPAKGMKISFIENDLLIQFFHTIDRERVVESGPWAFDKNLILLSKVSDNENPAEVDLNWCDFHVRIHGLPIGKMTKEVANHIGRKIGRLRNADQQTEPESWGSFMRLRVALEEGFVDPGEDTLFGPWLRAATGSVSRNRGYQLKNVNAHVQDCRPRFKS</sequence>
<dbReference type="InterPro" id="IPR025558">
    <property type="entry name" value="DUF4283"/>
</dbReference>
<dbReference type="InterPro" id="IPR040256">
    <property type="entry name" value="At4g02000-like"/>
</dbReference>
<protein>
    <recommendedName>
        <fullName evidence="1">DUF4283 domain-containing protein</fullName>
    </recommendedName>
</protein>
<evidence type="ECO:0000259" key="1">
    <source>
        <dbReference type="Pfam" id="PF14111"/>
    </source>
</evidence>
<feature type="domain" description="DUF4283" evidence="1">
    <location>
        <begin position="39"/>
        <end position="117"/>
    </location>
</feature>
<evidence type="ECO:0000313" key="2">
    <source>
        <dbReference type="EMBL" id="KAL0293786.1"/>
    </source>
</evidence>
<proteinExistence type="predicted"/>
<name>A0AAW2JJB1_9LAMI</name>
<gene>
    <name evidence="2" type="ORF">Scaly_2575700</name>
</gene>
<dbReference type="PANTHER" id="PTHR31286">
    <property type="entry name" value="GLYCINE-RICH CELL WALL STRUCTURAL PROTEIN 1.8-LIKE"/>
    <property type="match status" value="1"/>
</dbReference>